<evidence type="ECO:0000313" key="4">
    <source>
        <dbReference type="Proteomes" id="UP001605036"/>
    </source>
</evidence>
<feature type="domain" description="Protein kinase" evidence="2">
    <location>
        <begin position="83"/>
        <end position="342"/>
    </location>
</feature>
<feature type="compositionally biased region" description="Polar residues" evidence="1">
    <location>
        <begin position="15"/>
        <end position="26"/>
    </location>
</feature>
<feature type="region of interest" description="Disordered" evidence="1">
    <location>
        <begin position="1"/>
        <end position="55"/>
    </location>
</feature>
<protein>
    <recommendedName>
        <fullName evidence="2">Protein kinase domain-containing protein</fullName>
    </recommendedName>
</protein>
<dbReference type="InterPro" id="IPR000719">
    <property type="entry name" value="Prot_kinase_dom"/>
</dbReference>
<gene>
    <name evidence="3" type="ORF">R1flu_006352</name>
</gene>
<dbReference type="Pfam" id="PF00069">
    <property type="entry name" value="Pkinase"/>
    <property type="match status" value="1"/>
</dbReference>
<dbReference type="InterPro" id="IPR011009">
    <property type="entry name" value="Kinase-like_dom_sf"/>
</dbReference>
<reference evidence="3 4" key="1">
    <citation type="submission" date="2024-09" db="EMBL/GenBank/DDBJ databases">
        <title>Chromosome-scale assembly of Riccia fluitans.</title>
        <authorList>
            <person name="Paukszto L."/>
            <person name="Sawicki J."/>
            <person name="Karawczyk K."/>
            <person name="Piernik-Szablinska J."/>
            <person name="Szczecinska M."/>
            <person name="Mazdziarz M."/>
        </authorList>
    </citation>
    <scope>NUCLEOTIDE SEQUENCE [LARGE SCALE GENOMIC DNA]</scope>
    <source>
        <strain evidence="3">Rf_01</strain>
        <tissue evidence="3">Aerial parts of the thallus</tissue>
    </source>
</reference>
<dbReference type="SUPFAM" id="SSF56112">
    <property type="entry name" value="Protein kinase-like (PK-like)"/>
    <property type="match status" value="1"/>
</dbReference>
<dbReference type="PANTHER" id="PTHR44167">
    <property type="entry name" value="OVARIAN-SPECIFIC SERINE/THREONINE-PROTEIN KINASE LOK-RELATED"/>
    <property type="match status" value="1"/>
</dbReference>
<accession>A0ABD1YVZ2</accession>
<dbReference type="SMART" id="SM00220">
    <property type="entry name" value="S_TKc"/>
    <property type="match status" value="1"/>
</dbReference>
<evidence type="ECO:0000313" key="3">
    <source>
        <dbReference type="EMBL" id="KAL2634873.1"/>
    </source>
</evidence>
<comment type="caution">
    <text evidence="3">The sequence shown here is derived from an EMBL/GenBank/DDBJ whole genome shotgun (WGS) entry which is preliminary data.</text>
</comment>
<dbReference type="PANTHER" id="PTHR44167:SF18">
    <property type="entry name" value="PROTEIN KINASE DOMAIN-CONTAINING PROTEIN"/>
    <property type="match status" value="1"/>
</dbReference>
<dbReference type="Proteomes" id="UP001605036">
    <property type="component" value="Unassembled WGS sequence"/>
</dbReference>
<dbReference type="EMBL" id="JBHFFA010000003">
    <property type="protein sequence ID" value="KAL2634873.1"/>
    <property type="molecule type" value="Genomic_DNA"/>
</dbReference>
<dbReference type="AlphaFoldDB" id="A0ABD1YVZ2"/>
<dbReference type="PROSITE" id="PS50011">
    <property type="entry name" value="PROTEIN_KINASE_DOM"/>
    <property type="match status" value="1"/>
</dbReference>
<evidence type="ECO:0000259" key="2">
    <source>
        <dbReference type="PROSITE" id="PS50011"/>
    </source>
</evidence>
<proteinExistence type="predicted"/>
<organism evidence="3 4">
    <name type="scientific">Riccia fluitans</name>
    <dbReference type="NCBI Taxonomy" id="41844"/>
    <lineage>
        <taxon>Eukaryota</taxon>
        <taxon>Viridiplantae</taxon>
        <taxon>Streptophyta</taxon>
        <taxon>Embryophyta</taxon>
        <taxon>Marchantiophyta</taxon>
        <taxon>Marchantiopsida</taxon>
        <taxon>Marchantiidae</taxon>
        <taxon>Marchantiales</taxon>
        <taxon>Ricciaceae</taxon>
        <taxon>Riccia</taxon>
    </lineage>
</organism>
<feature type="compositionally biased region" description="Basic and acidic residues" evidence="1">
    <location>
        <begin position="42"/>
        <end position="55"/>
    </location>
</feature>
<name>A0ABD1YVZ2_9MARC</name>
<keyword evidence="4" id="KW-1185">Reference proteome</keyword>
<sequence>MGDRREASSSSDSSLNTGETRGSSAPSGKEDLRVPPRHLVQKPRDDEADSSKRQRIEQLEPFSKRLFKILPRTKILERDDDYSNHYKKTSAWHKGDAYTCVGDSVSFLVTRVREKTPSIGVIFDKPELEYFRLYRELLILGRILPPHEHIVNLRDVLVTKKKVYIISEECHWTDLEKFFPTATNRSAHLIFKQLCQVVQFMHRYGVVNNYLLPRSIFFRADVVLEGVKVFNFARACYSPALATAVYDNFNFAEWLEPDEMYYASYMCSPKSDIVMLGRILMAMFQGGWDLRSPKFRTHKFDDEAHDLLKLLGPPPLQRLPGVDMTLDDILRHPWMLMEPRKP</sequence>
<dbReference type="Gene3D" id="1.10.510.10">
    <property type="entry name" value="Transferase(Phosphotransferase) domain 1"/>
    <property type="match status" value="1"/>
</dbReference>
<evidence type="ECO:0000256" key="1">
    <source>
        <dbReference type="SAM" id="MobiDB-lite"/>
    </source>
</evidence>